<keyword evidence="2" id="KW-1185">Reference proteome</keyword>
<dbReference type="STRING" id="72664.V4LMA0"/>
<dbReference type="OMA" id="FNCINAT"/>
<dbReference type="Proteomes" id="UP000030689">
    <property type="component" value="Unassembled WGS sequence"/>
</dbReference>
<proteinExistence type="predicted"/>
<reference evidence="1 2" key="1">
    <citation type="journal article" date="2013" name="Front. Plant Sci.">
        <title>The Reference Genome of the Halophytic Plant Eutrema salsugineum.</title>
        <authorList>
            <person name="Yang R."/>
            <person name="Jarvis D.E."/>
            <person name="Chen H."/>
            <person name="Beilstein M.A."/>
            <person name="Grimwood J."/>
            <person name="Jenkins J."/>
            <person name="Shu S."/>
            <person name="Prochnik S."/>
            <person name="Xin M."/>
            <person name="Ma C."/>
            <person name="Schmutz J."/>
            <person name="Wing R.A."/>
            <person name="Mitchell-Olds T."/>
            <person name="Schumaker K.S."/>
            <person name="Wang X."/>
        </authorList>
    </citation>
    <scope>NUCLEOTIDE SEQUENCE [LARGE SCALE GENOMIC DNA]</scope>
</reference>
<name>V4LMA0_EUTSA</name>
<dbReference type="EMBL" id="KI517464">
    <property type="protein sequence ID" value="ESQ43552.1"/>
    <property type="molecule type" value="Genomic_DNA"/>
</dbReference>
<evidence type="ECO:0000313" key="1">
    <source>
        <dbReference type="EMBL" id="ESQ43552.1"/>
    </source>
</evidence>
<dbReference type="Gramene" id="ESQ43552">
    <property type="protein sequence ID" value="ESQ43552"/>
    <property type="gene ID" value="EUTSA_v10015054mg"/>
</dbReference>
<dbReference type="AlphaFoldDB" id="V4LMA0"/>
<dbReference type="KEGG" id="eus:EUTSA_v10015054mg"/>
<gene>
    <name evidence="1" type="ORF">EUTSA_v10015054mg</name>
</gene>
<accession>V4LMA0</accession>
<evidence type="ECO:0000313" key="2">
    <source>
        <dbReference type="Proteomes" id="UP000030689"/>
    </source>
</evidence>
<sequence>MTTPNGRFVTQKKFCLSMSDLLPLLAITIHLESRNPMWSVSSILIRLLTFYGKLIVVSRPLLLEEPLSILFGFRAPFNSYMDNSPTTGSVAINQRLAKLSLAFNCINATFQKLFP</sequence>
<dbReference type="eggNOG" id="KOG0894">
    <property type="taxonomic scope" value="Eukaryota"/>
</dbReference>
<protein>
    <submittedName>
        <fullName evidence="1">Uncharacterized protein</fullName>
    </submittedName>
</protein>
<organism evidence="1 2">
    <name type="scientific">Eutrema salsugineum</name>
    <name type="common">Saltwater cress</name>
    <name type="synonym">Sisymbrium salsugineum</name>
    <dbReference type="NCBI Taxonomy" id="72664"/>
    <lineage>
        <taxon>Eukaryota</taxon>
        <taxon>Viridiplantae</taxon>
        <taxon>Streptophyta</taxon>
        <taxon>Embryophyta</taxon>
        <taxon>Tracheophyta</taxon>
        <taxon>Spermatophyta</taxon>
        <taxon>Magnoliopsida</taxon>
        <taxon>eudicotyledons</taxon>
        <taxon>Gunneridae</taxon>
        <taxon>Pentapetalae</taxon>
        <taxon>rosids</taxon>
        <taxon>malvids</taxon>
        <taxon>Brassicales</taxon>
        <taxon>Brassicaceae</taxon>
        <taxon>Eutremeae</taxon>
        <taxon>Eutrema</taxon>
    </lineage>
</organism>